<accession>A0A4Y2R7H7</accession>
<keyword evidence="2" id="KW-1185">Reference proteome</keyword>
<evidence type="ECO:0000313" key="2">
    <source>
        <dbReference type="Proteomes" id="UP000499080"/>
    </source>
</evidence>
<dbReference type="EMBL" id="BGPR01016063">
    <property type="protein sequence ID" value="GBN71688.1"/>
    <property type="molecule type" value="Genomic_DNA"/>
</dbReference>
<reference evidence="1 2" key="1">
    <citation type="journal article" date="2019" name="Sci. Rep.">
        <title>Orb-weaving spider Araneus ventricosus genome elucidates the spidroin gene catalogue.</title>
        <authorList>
            <person name="Kono N."/>
            <person name="Nakamura H."/>
            <person name="Ohtoshi R."/>
            <person name="Moran D.A.P."/>
            <person name="Shinohara A."/>
            <person name="Yoshida Y."/>
            <person name="Fujiwara M."/>
            <person name="Mori M."/>
            <person name="Tomita M."/>
            <person name="Arakawa K."/>
        </authorList>
    </citation>
    <scope>NUCLEOTIDE SEQUENCE [LARGE SCALE GENOMIC DNA]</scope>
</reference>
<dbReference type="Proteomes" id="UP000499080">
    <property type="component" value="Unassembled WGS sequence"/>
</dbReference>
<organism evidence="1 2">
    <name type="scientific">Araneus ventricosus</name>
    <name type="common">Orbweaver spider</name>
    <name type="synonym">Epeira ventricosa</name>
    <dbReference type="NCBI Taxonomy" id="182803"/>
    <lineage>
        <taxon>Eukaryota</taxon>
        <taxon>Metazoa</taxon>
        <taxon>Ecdysozoa</taxon>
        <taxon>Arthropoda</taxon>
        <taxon>Chelicerata</taxon>
        <taxon>Arachnida</taxon>
        <taxon>Araneae</taxon>
        <taxon>Araneomorphae</taxon>
        <taxon>Entelegynae</taxon>
        <taxon>Araneoidea</taxon>
        <taxon>Araneidae</taxon>
        <taxon>Araneus</taxon>
    </lineage>
</organism>
<gene>
    <name evidence="1" type="ORF">AVEN_15893_1</name>
</gene>
<sequence>MRSGFLQIFPCDVTPCQEPYKYSPVGFNGERLWSANAFEKSLWRFVSSASWKAGEMSVIECAVTVIISELLSNFFTRSGSAVTVIASDFLSVCIDNM</sequence>
<proteinExistence type="predicted"/>
<dbReference type="AlphaFoldDB" id="A0A4Y2R7H7"/>
<comment type="caution">
    <text evidence="1">The sequence shown here is derived from an EMBL/GenBank/DDBJ whole genome shotgun (WGS) entry which is preliminary data.</text>
</comment>
<name>A0A4Y2R7H7_ARAVE</name>
<protein>
    <submittedName>
        <fullName evidence="1">Uncharacterized protein</fullName>
    </submittedName>
</protein>
<evidence type="ECO:0000313" key="1">
    <source>
        <dbReference type="EMBL" id="GBN71688.1"/>
    </source>
</evidence>